<reference evidence="10 11" key="1">
    <citation type="submission" date="2018-06" db="EMBL/GenBank/DDBJ databases">
        <authorList>
            <consortium name="Pathogen Informatics"/>
            <person name="Doyle S."/>
        </authorList>
    </citation>
    <scope>NUCLEOTIDE SEQUENCE [LARGE SCALE GENOMIC DNA]</scope>
    <source>
        <strain evidence="10 11">NCTC8985</strain>
    </source>
</reference>
<keyword evidence="5" id="KW-0598">Phosphotransferase system</keyword>
<gene>
    <name evidence="10" type="primary">gatC_2</name>
    <name evidence="10" type="ORF">NCTC8985_00299</name>
</gene>
<dbReference type="PANTHER" id="PTHR37324:SF2">
    <property type="entry name" value="PTS SYSTEM GALACTITOL-SPECIFIC EIIC COMPONENT"/>
    <property type="match status" value="1"/>
</dbReference>
<evidence type="ECO:0000256" key="5">
    <source>
        <dbReference type="ARBA" id="ARBA00022683"/>
    </source>
</evidence>
<dbReference type="GO" id="GO:0005886">
    <property type="term" value="C:plasma membrane"/>
    <property type="evidence" value="ECO:0007669"/>
    <property type="project" value="UniProtKB-SubCell"/>
</dbReference>
<evidence type="ECO:0000313" key="10">
    <source>
        <dbReference type="EMBL" id="STI75092.1"/>
    </source>
</evidence>
<dbReference type="GO" id="GO:0015577">
    <property type="term" value="F:galactitol transmembrane transporter activity"/>
    <property type="evidence" value="ECO:0007669"/>
    <property type="project" value="InterPro"/>
</dbReference>
<feature type="transmembrane region" description="Helical" evidence="9">
    <location>
        <begin position="44"/>
        <end position="66"/>
    </location>
</feature>
<evidence type="ECO:0000313" key="11">
    <source>
        <dbReference type="Proteomes" id="UP000254405"/>
    </source>
</evidence>
<evidence type="ECO:0000256" key="9">
    <source>
        <dbReference type="SAM" id="Phobius"/>
    </source>
</evidence>
<dbReference type="EMBL" id="UGCO01000001">
    <property type="protein sequence ID" value="STI75092.1"/>
    <property type="molecule type" value="Genomic_DNA"/>
</dbReference>
<evidence type="ECO:0000256" key="2">
    <source>
        <dbReference type="ARBA" id="ARBA00022448"/>
    </source>
</evidence>
<dbReference type="InterPro" id="IPR013853">
    <property type="entry name" value="EIIC-GAT"/>
</dbReference>
<accession>A0A376TCY2</accession>
<comment type="subcellular location">
    <subcellularLocation>
        <location evidence="1">Cell membrane</location>
        <topology evidence="1">Multi-pass membrane protein</topology>
    </subcellularLocation>
</comment>
<keyword evidence="6 9" id="KW-0812">Transmembrane</keyword>
<dbReference type="PANTHER" id="PTHR37324">
    <property type="entry name" value="PTS SYSTEM GALACTITOL-SPECIFIC EIIC COMPONENT"/>
    <property type="match status" value="1"/>
</dbReference>
<keyword evidence="7 9" id="KW-1133">Transmembrane helix</keyword>
<name>A0A376TCY2_ECOLX</name>
<feature type="transmembrane region" description="Helical" evidence="9">
    <location>
        <begin position="97"/>
        <end position="115"/>
    </location>
</feature>
<dbReference type="AlphaFoldDB" id="A0A376TCY2"/>
<keyword evidence="8 9" id="KW-0472">Membrane</keyword>
<evidence type="ECO:0000256" key="1">
    <source>
        <dbReference type="ARBA" id="ARBA00004651"/>
    </source>
</evidence>
<feature type="transmembrane region" description="Helical" evidence="9">
    <location>
        <begin position="73"/>
        <end position="91"/>
    </location>
</feature>
<keyword evidence="4" id="KW-0762">Sugar transport</keyword>
<dbReference type="InterPro" id="IPR004703">
    <property type="entry name" value="PTS_sugar-sp_permease"/>
</dbReference>
<organism evidence="10 11">
    <name type="scientific">Escherichia coli</name>
    <dbReference type="NCBI Taxonomy" id="562"/>
    <lineage>
        <taxon>Bacteria</taxon>
        <taxon>Pseudomonadati</taxon>
        <taxon>Pseudomonadota</taxon>
        <taxon>Gammaproteobacteria</taxon>
        <taxon>Enterobacterales</taxon>
        <taxon>Enterobacteriaceae</taxon>
        <taxon>Escherichia</taxon>
    </lineage>
</organism>
<keyword evidence="2" id="KW-0813">Transport</keyword>
<sequence length="151" mass="16191">MLLMPRVIKPIMDGLTPIAKQARSRLQAKFGGQEFLIGLDPALLLGHTAVVSASLIFIPLTILIAVCVPGNQVLPFGDLATIGFFVAMAVAVHRGNLFRTLISGVIIMSITLWIATQTIGLHTQLAANAGALKAGVWWLQWIRAVLPLPGY</sequence>
<evidence type="ECO:0000256" key="6">
    <source>
        <dbReference type="ARBA" id="ARBA00022692"/>
    </source>
</evidence>
<evidence type="ECO:0000256" key="8">
    <source>
        <dbReference type="ARBA" id="ARBA00023136"/>
    </source>
</evidence>
<keyword evidence="3" id="KW-1003">Cell membrane</keyword>
<dbReference type="Proteomes" id="UP000254405">
    <property type="component" value="Unassembled WGS sequence"/>
</dbReference>
<evidence type="ECO:0000256" key="3">
    <source>
        <dbReference type="ARBA" id="ARBA00022475"/>
    </source>
</evidence>
<proteinExistence type="predicted"/>
<dbReference type="GO" id="GO:0009401">
    <property type="term" value="P:phosphoenolpyruvate-dependent sugar phosphotransferase system"/>
    <property type="evidence" value="ECO:0007669"/>
    <property type="project" value="UniProtKB-KW"/>
</dbReference>
<evidence type="ECO:0000256" key="4">
    <source>
        <dbReference type="ARBA" id="ARBA00022597"/>
    </source>
</evidence>
<dbReference type="Pfam" id="PF03611">
    <property type="entry name" value="EIIC-GAT"/>
    <property type="match status" value="1"/>
</dbReference>
<protein>
    <submittedName>
        <fullName evidence="10">Galactitol-specific PTS system EIIC component</fullName>
    </submittedName>
</protein>
<evidence type="ECO:0000256" key="7">
    <source>
        <dbReference type="ARBA" id="ARBA00022989"/>
    </source>
</evidence>